<dbReference type="SMR" id="A0A7J7KCB8"/>
<feature type="region of interest" description="Disordered" evidence="1">
    <location>
        <begin position="1"/>
        <end position="79"/>
    </location>
</feature>
<reference evidence="3" key="1">
    <citation type="submission" date="2020-06" db="EMBL/GenBank/DDBJ databases">
        <title>Draft genome of Bugula neritina, a colonial animal packing powerful symbionts and potential medicines.</title>
        <authorList>
            <person name="Rayko M."/>
        </authorList>
    </citation>
    <scope>NUCLEOTIDE SEQUENCE [LARGE SCALE GENOMIC DNA]</scope>
    <source>
        <strain evidence="3">Kwan_BN1</strain>
    </source>
</reference>
<evidence type="ECO:0000259" key="2">
    <source>
        <dbReference type="PROSITE" id="PS50003"/>
    </source>
</evidence>
<sequence length="410" mass="46047">MDGTQESLPAYSQSYSELNYESSPSGETLRYADSESDDDNETQVASSHLLTEDESTVVTERETGRSYPSSNPPPYTDHINHDRADNIAANIQWNNGAHDMKNNFHQNETKIKDEGSEPVPDKSSEVRRRRCRSISRSSMCDPCFWKNRTIVDATAYCEKCDHCYCIKHAKYHDEVHQHQVMQTTTSLRRYSAAPHQRVQSLAEKSLTTHDVRIGNGQNGFRDDQKNRQLNFGGSSLSIFIQPSCDVTNASSAVVGSSRNLSLADSAISLHLQDTAMLRRNRESCSSGIRSCESISYGSSISGVVTEGWLHLKTTGLLKEYKEKYCVLYEDGTLLGFQSETPPNFSVKFAHLHLNLKDAKVVPRDQPAKGRSFLVTGIVDHFRDTKERKFYASSTIIRQNWLDAINIVSGT</sequence>
<organism evidence="3 4">
    <name type="scientific">Bugula neritina</name>
    <name type="common">Brown bryozoan</name>
    <name type="synonym">Sertularia neritina</name>
    <dbReference type="NCBI Taxonomy" id="10212"/>
    <lineage>
        <taxon>Eukaryota</taxon>
        <taxon>Metazoa</taxon>
        <taxon>Spiralia</taxon>
        <taxon>Lophotrochozoa</taxon>
        <taxon>Bryozoa</taxon>
        <taxon>Gymnolaemata</taxon>
        <taxon>Cheilostomatida</taxon>
        <taxon>Flustrina</taxon>
        <taxon>Buguloidea</taxon>
        <taxon>Bugulidae</taxon>
        <taxon>Bugula</taxon>
    </lineage>
</organism>
<dbReference type="PROSITE" id="PS50003">
    <property type="entry name" value="PH_DOMAIN"/>
    <property type="match status" value="1"/>
</dbReference>
<feature type="region of interest" description="Disordered" evidence="1">
    <location>
        <begin position="108"/>
        <end position="128"/>
    </location>
</feature>
<protein>
    <submittedName>
        <fullName evidence="3">Akt-1</fullName>
    </submittedName>
</protein>
<name>A0A7J7KCB8_BUGNE</name>
<evidence type="ECO:0000256" key="1">
    <source>
        <dbReference type="SAM" id="MobiDB-lite"/>
    </source>
</evidence>
<feature type="domain" description="PH" evidence="2">
    <location>
        <begin position="302"/>
        <end position="409"/>
    </location>
</feature>
<accession>A0A7J7KCB8</accession>
<dbReference type="InterPro" id="IPR001849">
    <property type="entry name" value="PH_domain"/>
</dbReference>
<feature type="compositionally biased region" description="Basic and acidic residues" evidence="1">
    <location>
        <begin position="108"/>
        <end position="126"/>
    </location>
</feature>
<dbReference type="Proteomes" id="UP000593567">
    <property type="component" value="Unassembled WGS sequence"/>
</dbReference>
<evidence type="ECO:0000313" key="4">
    <source>
        <dbReference type="Proteomes" id="UP000593567"/>
    </source>
</evidence>
<gene>
    <name evidence="3" type="ORF">EB796_006193</name>
</gene>
<comment type="caution">
    <text evidence="3">The sequence shown here is derived from an EMBL/GenBank/DDBJ whole genome shotgun (WGS) entry which is preliminary data.</text>
</comment>
<feature type="compositionally biased region" description="Polar residues" evidence="1">
    <location>
        <begin position="1"/>
        <end position="26"/>
    </location>
</feature>
<evidence type="ECO:0000313" key="3">
    <source>
        <dbReference type="EMBL" id="KAF6035501.1"/>
    </source>
</evidence>
<proteinExistence type="predicted"/>
<dbReference type="EMBL" id="VXIV02000870">
    <property type="protein sequence ID" value="KAF6035501.1"/>
    <property type="molecule type" value="Genomic_DNA"/>
</dbReference>
<dbReference type="SUPFAM" id="SSF50729">
    <property type="entry name" value="PH domain-like"/>
    <property type="match status" value="1"/>
</dbReference>
<dbReference type="Pfam" id="PF00169">
    <property type="entry name" value="PH"/>
    <property type="match status" value="1"/>
</dbReference>
<dbReference type="SMART" id="SM00233">
    <property type="entry name" value="PH"/>
    <property type="match status" value="1"/>
</dbReference>
<keyword evidence="4" id="KW-1185">Reference proteome</keyword>
<dbReference type="Gene3D" id="2.30.29.30">
    <property type="entry name" value="Pleckstrin-homology domain (PH domain)/Phosphotyrosine-binding domain (PTB)"/>
    <property type="match status" value="1"/>
</dbReference>
<dbReference type="InterPro" id="IPR011993">
    <property type="entry name" value="PH-like_dom_sf"/>
</dbReference>
<dbReference type="AlphaFoldDB" id="A0A7J7KCB8"/>